<dbReference type="PANTHER" id="PTHR15830:SF10">
    <property type="entry name" value="TELOMERE LENGTH REGULATION PROTEIN TEL2 HOMOLOG"/>
    <property type="match status" value="1"/>
</dbReference>
<evidence type="ECO:0000256" key="9">
    <source>
        <dbReference type="ARBA" id="ARBA00053387"/>
    </source>
</evidence>
<dbReference type="InterPro" id="IPR051970">
    <property type="entry name" value="TEL2_Regulation"/>
</dbReference>
<evidence type="ECO:0000256" key="2">
    <source>
        <dbReference type="ARBA" id="ARBA00004370"/>
    </source>
</evidence>
<dbReference type="InterPro" id="IPR019337">
    <property type="entry name" value="Telomere_length_regulation_dom"/>
</dbReference>
<evidence type="ECO:0000256" key="7">
    <source>
        <dbReference type="ARBA" id="ARBA00023136"/>
    </source>
</evidence>
<dbReference type="FunFam" id="1.25.40.720:FF:000001">
    <property type="entry name" value="Telomere length regulation protein TEL2"/>
    <property type="match status" value="1"/>
</dbReference>
<evidence type="ECO:0000313" key="13">
    <source>
        <dbReference type="Ensembl" id="ENSBGRP00000042016.1"/>
    </source>
</evidence>
<feature type="domain" description="TELO2 ARM repeat" evidence="12">
    <location>
        <begin position="324"/>
        <end position="422"/>
    </location>
</feature>
<reference evidence="13" key="3">
    <citation type="submission" date="2025-09" db="UniProtKB">
        <authorList>
            <consortium name="Ensembl"/>
        </authorList>
    </citation>
    <scope>IDENTIFICATION</scope>
</reference>
<dbReference type="PANTHER" id="PTHR15830">
    <property type="entry name" value="TELOMERE LENGTH REGULATION PROTEIN TEL2 FAMILY MEMBER"/>
    <property type="match status" value="1"/>
</dbReference>
<comment type="similarity">
    <text evidence="4">Belongs to the TEL2 family.</text>
</comment>
<name>A0A8B9YY03_BOSMU</name>
<sequence>MDPVASAVRLAVQEAVHILSSSEDGGHIISTLQSLRRYLGETETQAPPEEQEEFSRTHFSTILRCLVGKLSPDWLDLLPDGQLEELWASFFLEGPADQAFLVLMESIEGAASPSFRLMKMARLLARFLSAGRMAAVMEGQCGQQAGPASRLLQETLLTRVVGLPDHLGNRLQRETLAAFFPQNYFPLLGEEVLRVLQAVVDSLRGGLDCSVSFLSQVLGKACVHGRQKEILGVLVPRLTVLTQGNCLWQRVCWRLVECVPDRAMEAVLKGLVEAAPGPEVLSRLLGNLVTKSKKAQFVMTQKLLFLQYSCSMPMLQSLLGYLAMDSQRRPLLVQALKELLETWGSSSAIRHTPLEQQRYVSKALLICLTHLGEAELQASRDELLASLMEGVKSRLDSSLPPVRRLGMIVAEVASARLHPEGPPLKFQVSEGPPRAAVTLAPVALPAHWGPGCGASVPPVAPVSGESPDQETVDSGGPQAGWEGSDSELDSDDELVPYDMSGDGEQRGSKTPAYVRDCLEALTASEDWERWEAALRALEGLVLKSPAATREVSLELAKVLLHLEEKTAVAGFERLRQRALVAVTVTDPARVAEYLAVQFYALNYSLRQRMDILDVLALAAQELSRPGRLGRAAQRGSPGPGSQPSGAAPSGAAVPAWKAVVEERVRCKTRRFCKGSTGRAAAAGPNEFNAVAGYFFFPLLQRFDRPVVTFDLLGDDQLVLGRLAHTLGALMYLAVNTAVAVPMGKALLEFVWALRLRAQVTHRLDVAEQDADEDCRLLAVKALLLLEKLRDRLLPLSSP</sequence>
<dbReference type="GO" id="GO:0051083">
    <property type="term" value="P:'de novo' cotranslational protein folding"/>
    <property type="evidence" value="ECO:0007669"/>
    <property type="project" value="TreeGrafter"/>
</dbReference>
<dbReference type="GO" id="GO:0060090">
    <property type="term" value="F:molecular adaptor activity"/>
    <property type="evidence" value="ECO:0007669"/>
    <property type="project" value="Ensembl"/>
</dbReference>
<dbReference type="Ensembl" id="ENSBGRT00000048729.1">
    <property type="protein sequence ID" value="ENSBGRP00000042016.1"/>
    <property type="gene ID" value="ENSBGRG00000026295.1"/>
</dbReference>
<dbReference type="Pfam" id="PF25320">
    <property type="entry name" value="TELO2_ARM"/>
    <property type="match status" value="1"/>
</dbReference>
<dbReference type="GO" id="GO:0044877">
    <property type="term" value="F:protein-containing complex binding"/>
    <property type="evidence" value="ECO:0007669"/>
    <property type="project" value="Ensembl"/>
</dbReference>
<dbReference type="GO" id="GO:0005829">
    <property type="term" value="C:cytosol"/>
    <property type="evidence" value="ECO:0007669"/>
    <property type="project" value="Ensembl"/>
</dbReference>
<dbReference type="GO" id="GO:0051879">
    <property type="term" value="F:Hsp90 protein binding"/>
    <property type="evidence" value="ECO:0007669"/>
    <property type="project" value="Ensembl"/>
</dbReference>
<reference evidence="13" key="2">
    <citation type="submission" date="2025-08" db="UniProtKB">
        <authorList>
            <consortium name="Ensembl"/>
        </authorList>
    </citation>
    <scope>IDENTIFICATION</scope>
</reference>
<evidence type="ECO:0000313" key="14">
    <source>
        <dbReference type="Proteomes" id="UP000694520"/>
    </source>
</evidence>
<comment type="subcellular location">
    <subcellularLocation>
        <location evidence="3">Cytoplasm</location>
    </subcellularLocation>
    <subcellularLocation>
        <location evidence="2">Membrane</location>
    </subcellularLocation>
    <subcellularLocation>
        <location evidence="1">Nucleus</location>
    </subcellularLocation>
</comment>
<organism evidence="13 14">
    <name type="scientific">Bos mutus grunniens</name>
    <name type="common">Wild yak</name>
    <name type="synonym">Bos grunniens</name>
    <dbReference type="NCBI Taxonomy" id="30521"/>
    <lineage>
        <taxon>Eukaryota</taxon>
        <taxon>Metazoa</taxon>
        <taxon>Chordata</taxon>
        <taxon>Craniata</taxon>
        <taxon>Vertebrata</taxon>
        <taxon>Euteleostomi</taxon>
        <taxon>Mammalia</taxon>
        <taxon>Eutheria</taxon>
        <taxon>Laurasiatheria</taxon>
        <taxon>Artiodactyla</taxon>
        <taxon>Ruminantia</taxon>
        <taxon>Pecora</taxon>
        <taxon>Bovidae</taxon>
        <taxon>Bovinae</taxon>
        <taxon>Bos</taxon>
    </lineage>
</organism>
<dbReference type="GO" id="GO:0050821">
    <property type="term" value="P:protein stabilization"/>
    <property type="evidence" value="ECO:0007669"/>
    <property type="project" value="Ensembl"/>
</dbReference>
<dbReference type="FunFam" id="1.25.40.720:FF:000003">
    <property type="entry name" value="Telomere length regulation protein TEL2 homolog"/>
    <property type="match status" value="1"/>
</dbReference>
<dbReference type="GO" id="GO:0110078">
    <property type="term" value="C:TTT Hsp90 cochaperone complex"/>
    <property type="evidence" value="ECO:0007669"/>
    <property type="project" value="Ensembl"/>
</dbReference>
<feature type="compositionally biased region" description="Low complexity" evidence="10">
    <location>
        <begin position="635"/>
        <end position="650"/>
    </location>
</feature>
<protein>
    <recommendedName>
        <fullName evidence="5">Telomere length regulation protein TEL2 homolog</fullName>
    </recommendedName>
</protein>
<dbReference type="GeneTree" id="ENSGT00390000006698"/>
<dbReference type="Proteomes" id="UP000694520">
    <property type="component" value="Chromosome 26"/>
</dbReference>
<evidence type="ECO:0000256" key="6">
    <source>
        <dbReference type="ARBA" id="ARBA00022490"/>
    </source>
</evidence>
<dbReference type="AlphaFoldDB" id="A0A8B9YY03"/>
<gene>
    <name evidence="13" type="primary">TELO2</name>
</gene>
<dbReference type="Pfam" id="PF10193">
    <property type="entry name" value="Telomere_reg-2"/>
    <property type="match status" value="1"/>
</dbReference>
<comment type="function">
    <text evidence="9">Regulator of the DNA damage response (DDR). Part of the TTT complex that is required to stabilize protein levels of the phosphatidylinositol 3-kinase-related protein kinase (PIKK) family proteins. The TTT complex is involved in the cellular resistance to DNA damage stresses, like ionizing radiation (IR), ultraviolet (UV) and mitomycin C (MMC). Together with the TTT complex and HSP90 may participate in the proper folding of newly synthesized PIKKs. Promotes assembly, stabilizes and maintains the activity of mTORC1 and mTORC2 complexes, which regulate cell growth and survival in response to nutrient and hormonal signals. May be involved in telomere length regulation.</text>
</comment>
<evidence type="ECO:0000256" key="1">
    <source>
        <dbReference type="ARBA" id="ARBA00004123"/>
    </source>
</evidence>
<evidence type="ECO:0000256" key="10">
    <source>
        <dbReference type="SAM" id="MobiDB-lite"/>
    </source>
</evidence>
<feature type="region of interest" description="Disordered" evidence="10">
    <location>
        <begin position="628"/>
        <end position="650"/>
    </location>
</feature>
<proteinExistence type="inferred from homology"/>
<reference evidence="13" key="1">
    <citation type="submission" date="2019-05" db="EMBL/GenBank/DDBJ databases">
        <authorList>
            <person name="Zhang S."/>
            <person name="Liu J."/>
        </authorList>
    </citation>
    <scope>NUCLEOTIDE SEQUENCE [LARGE SCALE GENOMIC DNA]</scope>
</reference>
<dbReference type="InterPro" id="IPR038528">
    <property type="entry name" value="TEL2_C_sf"/>
</dbReference>
<dbReference type="GO" id="GO:0016020">
    <property type="term" value="C:membrane"/>
    <property type="evidence" value="ECO:0007669"/>
    <property type="project" value="UniProtKB-SubCell"/>
</dbReference>
<keyword evidence="7" id="KW-0472">Membrane</keyword>
<dbReference type="Gene3D" id="1.25.40.720">
    <property type="entry name" value="Telomere length regulation protein 2, C-terminal domain"/>
    <property type="match status" value="2"/>
</dbReference>
<evidence type="ECO:0000256" key="3">
    <source>
        <dbReference type="ARBA" id="ARBA00004496"/>
    </source>
</evidence>
<accession>A0A8B9YY03</accession>
<dbReference type="GO" id="GO:0016604">
    <property type="term" value="C:nuclear body"/>
    <property type="evidence" value="ECO:0007669"/>
    <property type="project" value="Ensembl"/>
</dbReference>
<dbReference type="GO" id="GO:0042162">
    <property type="term" value="F:telomeric DNA binding"/>
    <property type="evidence" value="ECO:0007669"/>
    <property type="project" value="TreeGrafter"/>
</dbReference>
<evidence type="ECO:0000256" key="4">
    <source>
        <dbReference type="ARBA" id="ARBA00006133"/>
    </source>
</evidence>
<feature type="region of interest" description="Disordered" evidence="10">
    <location>
        <begin position="455"/>
        <end position="491"/>
    </location>
</feature>
<keyword evidence="14" id="KW-1185">Reference proteome</keyword>
<keyword evidence="8" id="KW-0539">Nucleus</keyword>
<feature type="domain" description="Telomere length regulation protein conserved" evidence="11">
    <location>
        <begin position="511"/>
        <end position="619"/>
    </location>
</feature>
<evidence type="ECO:0000256" key="8">
    <source>
        <dbReference type="ARBA" id="ARBA00023242"/>
    </source>
</evidence>
<evidence type="ECO:0000256" key="5">
    <source>
        <dbReference type="ARBA" id="ARBA00018231"/>
    </source>
</evidence>
<evidence type="ECO:0000259" key="12">
    <source>
        <dbReference type="Pfam" id="PF25320"/>
    </source>
</evidence>
<dbReference type="GO" id="GO:0019901">
    <property type="term" value="F:protein kinase binding"/>
    <property type="evidence" value="ECO:0007669"/>
    <property type="project" value="Ensembl"/>
</dbReference>
<keyword evidence="6" id="KW-0963">Cytoplasm</keyword>
<dbReference type="InterPro" id="IPR057348">
    <property type="entry name" value="TELO2_ARM"/>
</dbReference>
<evidence type="ECO:0000259" key="11">
    <source>
        <dbReference type="Pfam" id="PF10193"/>
    </source>
</evidence>